<dbReference type="PANTHER" id="PTHR14233">
    <property type="entry name" value="DUF914-RELATED"/>
    <property type="match status" value="1"/>
</dbReference>
<keyword evidence="10" id="KW-1185">Reference proteome</keyword>
<reference evidence="8" key="1">
    <citation type="submission" date="2021-03" db="EMBL/GenBank/DDBJ databases">
        <authorList>
            <consortium name="Genoscope - CEA"/>
            <person name="William W."/>
        </authorList>
    </citation>
    <scope>NUCLEOTIDE SEQUENCE</scope>
    <source>
        <strain evidence="8">Doubled-haploid Pahang</strain>
    </source>
</reference>
<accession>A0A804JIF9</accession>
<dbReference type="AlphaFoldDB" id="A0A804JIF9"/>
<dbReference type="InterPro" id="IPR052221">
    <property type="entry name" value="SLC35F_Transporter"/>
</dbReference>
<evidence type="ECO:0000313" key="8">
    <source>
        <dbReference type="EMBL" id="CAG1846859.1"/>
    </source>
</evidence>
<dbReference type="Gramene" id="Ma06_t20630.1">
    <property type="protein sequence ID" value="Ma06_p20630.1"/>
    <property type="gene ID" value="Ma06_g20630"/>
</dbReference>
<keyword evidence="4 7" id="KW-0812">Transmembrane</keyword>
<sequence>MESLRITRTFCFAFSNVGEEYCVKKKDLVEVLTMHSFNFFPYFFCIYYFIISCLKDLESVKWSATMISLFVGFTAASLLSFSIIPFVLKLSGATLFNLSLLTSDIWAVVIRIFFYRQQVDRLSYLAFGLVDIGLIIYTVK</sequence>
<dbReference type="EMBL" id="HG996471">
    <property type="protein sequence ID" value="CAG1846859.1"/>
    <property type="molecule type" value="Genomic_DNA"/>
</dbReference>
<proteinExistence type="inferred from homology"/>
<feature type="transmembrane region" description="Helical" evidence="7">
    <location>
        <begin position="66"/>
        <end position="88"/>
    </location>
</feature>
<reference evidence="9" key="2">
    <citation type="submission" date="2021-05" db="UniProtKB">
        <authorList>
            <consortium name="EnsemblPlants"/>
        </authorList>
    </citation>
    <scope>IDENTIFICATION</scope>
    <source>
        <strain evidence="9">subsp. malaccensis</strain>
    </source>
</reference>
<feature type="transmembrane region" description="Helical" evidence="7">
    <location>
        <begin position="94"/>
        <end position="115"/>
    </location>
</feature>
<evidence type="ECO:0000256" key="6">
    <source>
        <dbReference type="ARBA" id="ARBA00023136"/>
    </source>
</evidence>
<evidence type="ECO:0000256" key="4">
    <source>
        <dbReference type="ARBA" id="ARBA00022692"/>
    </source>
</evidence>
<feature type="transmembrane region" description="Helical" evidence="7">
    <location>
        <begin position="122"/>
        <end position="139"/>
    </location>
</feature>
<gene>
    <name evidence="8" type="ORF">GSMUA_166540.1</name>
</gene>
<dbReference type="InParanoid" id="A0A804JIF9"/>
<evidence type="ECO:0000256" key="5">
    <source>
        <dbReference type="ARBA" id="ARBA00022989"/>
    </source>
</evidence>
<dbReference type="GO" id="GO:0022857">
    <property type="term" value="F:transmembrane transporter activity"/>
    <property type="evidence" value="ECO:0007669"/>
    <property type="project" value="InterPro"/>
</dbReference>
<protein>
    <submittedName>
        <fullName evidence="8">(wild Malaysian banana) hypothetical protein</fullName>
    </submittedName>
</protein>
<evidence type="ECO:0000256" key="3">
    <source>
        <dbReference type="ARBA" id="ARBA00022448"/>
    </source>
</evidence>
<keyword evidence="5 7" id="KW-1133">Transmembrane helix</keyword>
<dbReference type="InterPro" id="IPR009262">
    <property type="entry name" value="SLC35_F1/F2/F6"/>
</dbReference>
<evidence type="ECO:0000313" key="9">
    <source>
        <dbReference type="EnsemblPlants" id="Ma06_p20630.1"/>
    </source>
</evidence>
<name>A0A804JIF9_MUSAM</name>
<comment type="similarity">
    <text evidence="2">Belongs to the SLC35F solute transporter family.</text>
</comment>
<evidence type="ECO:0000256" key="1">
    <source>
        <dbReference type="ARBA" id="ARBA00004141"/>
    </source>
</evidence>
<dbReference type="EnsemblPlants" id="Ma06_t20630.1">
    <property type="protein sequence ID" value="Ma06_p20630.1"/>
    <property type="gene ID" value="Ma06_g20630"/>
</dbReference>
<comment type="subcellular location">
    <subcellularLocation>
        <location evidence="1">Membrane</location>
        <topology evidence="1">Multi-pass membrane protein</topology>
    </subcellularLocation>
</comment>
<organism evidence="9 10">
    <name type="scientific">Musa acuminata subsp. malaccensis</name>
    <name type="common">Wild banana</name>
    <name type="synonym">Musa malaccensis</name>
    <dbReference type="NCBI Taxonomy" id="214687"/>
    <lineage>
        <taxon>Eukaryota</taxon>
        <taxon>Viridiplantae</taxon>
        <taxon>Streptophyta</taxon>
        <taxon>Embryophyta</taxon>
        <taxon>Tracheophyta</taxon>
        <taxon>Spermatophyta</taxon>
        <taxon>Magnoliopsida</taxon>
        <taxon>Liliopsida</taxon>
        <taxon>Zingiberales</taxon>
        <taxon>Musaceae</taxon>
        <taxon>Musa</taxon>
    </lineage>
</organism>
<feature type="transmembrane region" description="Helical" evidence="7">
    <location>
        <begin position="36"/>
        <end position="54"/>
    </location>
</feature>
<dbReference type="PANTHER" id="PTHR14233:SF18">
    <property type="entry name" value="OS05G0444300 PROTEIN"/>
    <property type="match status" value="1"/>
</dbReference>
<dbReference type="Proteomes" id="UP000012960">
    <property type="component" value="Unplaced"/>
</dbReference>
<keyword evidence="3" id="KW-0813">Transport</keyword>
<dbReference type="GO" id="GO:0016020">
    <property type="term" value="C:membrane"/>
    <property type="evidence" value="ECO:0007669"/>
    <property type="project" value="UniProtKB-SubCell"/>
</dbReference>
<evidence type="ECO:0000313" key="10">
    <source>
        <dbReference type="Proteomes" id="UP000012960"/>
    </source>
</evidence>
<dbReference type="Pfam" id="PF06027">
    <property type="entry name" value="SLC35F"/>
    <property type="match status" value="1"/>
</dbReference>
<evidence type="ECO:0000256" key="2">
    <source>
        <dbReference type="ARBA" id="ARBA00007863"/>
    </source>
</evidence>
<keyword evidence="6 7" id="KW-0472">Membrane</keyword>
<evidence type="ECO:0000256" key="7">
    <source>
        <dbReference type="SAM" id="Phobius"/>
    </source>
</evidence>